<reference evidence="1" key="1">
    <citation type="submission" date="2020-05" db="EMBL/GenBank/DDBJ databases">
        <title>Large-scale comparative analyses of tick genomes elucidate their genetic diversity and vector capacities.</title>
        <authorList>
            <person name="Jia N."/>
            <person name="Wang J."/>
            <person name="Shi W."/>
            <person name="Du L."/>
            <person name="Sun Y."/>
            <person name="Zhan W."/>
            <person name="Jiang J."/>
            <person name="Wang Q."/>
            <person name="Zhang B."/>
            <person name="Ji P."/>
            <person name="Sakyi L.B."/>
            <person name="Cui X."/>
            <person name="Yuan T."/>
            <person name="Jiang B."/>
            <person name="Yang W."/>
            <person name="Lam T.T.-Y."/>
            <person name="Chang Q."/>
            <person name="Ding S."/>
            <person name="Wang X."/>
            <person name="Zhu J."/>
            <person name="Ruan X."/>
            <person name="Zhao L."/>
            <person name="Wei J."/>
            <person name="Que T."/>
            <person name="Du C."/>
            <person name="Cheng J."/>
            <person name="Dai P."/>
            <person name="Han X."/>
            <person name="Huang E."/>
            <person name="Gao Y."/>
            <person name="Liu J."/>
            <person name="Shao H."/>
            <person name="Ye R."/>
            <person name="Li L."/>
            <person name="Wei W."/>
            <person name="Wang X."/>
            <person name="Wang C."/>
            <person name="Yang T."/>
            <person name="Huo Q."/>
            <person name="Li W."/>
            <person name="Guo W."/>
            <person name="Chen H."/>
            <person name="Zhou L."/>
            <person name="Ni X."/>
            <person name="Tian J."/>
            <person name="Zhou Y."/>
            <person name="Sheng Y."/>
            <person name="Liu T."/>
            <person name="Pan Y."/>
            <person name="Xia L."/>
            <person name="Li J."/>
            <person name="Zhao F."/>
            <person name="Cao W."/>
        </authorList>
    </citation>
    <scope>NUCLEOTIDE SEQUENCE</scope>
    <source>
        <strain evidence="1">Dsil-2018</strain>
    </source>
</reference>
<accession>A0ACB8C9V4</accession>
<dbReference type="Proteomes" id="UP000821865">
    <property type="component" value="Chromosome 8"/>
</dbReference>
<organism evidence="1 2">
    <name type="scientific">Dermacentor silvarum</name>
    <name type="common">Tick</name>
    <dbReference type="NCBI Taxonomy" id="543639"/>
    <lineage>
        <taxon>Eukaryota</taxon>
        <taxon>Metazoa</taxon>
        <taxon>Ecdysozoa</taxon>
        <taxon>Arthropoda</taxon>
        <taxon>Chelicerata</taxon>
        <taxon>Arachnida</taxon>
        <taxon>Acari</taxon>
        <taxon>Parasitiformes</taxon>
        <taxon>Ixodida</taxon>
        <taxon>Ixodoidea</taxon>
        <taxon>Ixodidae</taxon>
        <taxon>Rhipicephalinae</taxon>
        <taxon>Dermacentor</taxon>
    </lineage>
</organism>
<sequence length="1293" mass="135219">MEVEVCDLPSDCGANWRRWNALSWALPTVQKSTNDLLGTSSEESLLSQHGTTTTGLTEQTNDEASTLPPSSESSSGPQTNNDIFGTENEKLNDIEADKLAKTEVHEESESAVGAETPVVATNGTTTAVSTQVPMTEIHPSSADVFVTTGSTEHPVPFHAEGTTASSHMGDDGATGASSMVPVTTSNTLPPEAASAADDSGVTTDSSVNSETTTFAATATPHALRETTYPGSFATQQAQAVPFSTDQPDVLSESTSVPSISGPQSVESALETPTEGGYGVYPYYQPEISSPALATGPFHTPSLYSDPLNTNVPGYFNPTGTNGDIFPRFSVGFSRKRYSSAPEVVTEEQTLSPESVDDTTPSANTATSEQSHAYDEATVPPTYSTANESEATGSGVSLPASDADSTTEGITHTPHLGMITNLYSVDSTLLSTESPAQHESTDTQHQSELTSSTENQPDEATPSTDSTPATSINDGAPDVPTTESSVTHEPLINRTKIGRARTFEEADPGTNDVTGEAPREMAPTPYLESEENAAHESSSEAASPVTTVSESTASVSATEESTTVSPASVKLEPTTTAPAGTAPSDITTSDTTGSIDVTQTSSESATGASTESETSTAVITSTSPDSGTPLQETTTTQLTTPGGDTTSETSDSSVPQVPVEMTTSSREEATSSSVTDTATGRVTDSVTTAPTDTSTQSVSQSTEEPGTSTDSTMVASGDRSTQSPDIAVTQETTEVSTDTATTESHVSSPAATTQVEASTDASSGHPEIRTGGDFTTMTPTMTDGPTNEYPQHAEASLSTSGTTEIVQPVGREELTTEGESNMERTTSILSEGTTAPATEEVMTTAQQLQTTELPTYEVTTPSSPVISNEDGESTSSSVNAATTPTAVDREAEFTTLTTETAATPEAGSITPEAEVEATTPANAPSTEPPADFGAETEVTGGSSASRSPKQLSESTSASLPEWNTSPSTEHDHKHSFTTAPDLFSTTQSYTSWRQSTTHSATSEEPAGRDITEEAPWNTDITTSSSVQDWTASTETPAYTPGSPTSTEISVDASCNIVEGALPVSCLLPEELNQTVTVKFGDLNKTRAETFRAEARVWLLDYCRKNGIPLGEPTVVFLSGDRGMDLISFFVINRTRGSVVPSDTVVAVLNNMKLTFEDKLGTAITDVFYGLPVLHKKDVGVAGFLGSSLGLVYVIVGAALAALLLLALLVVIMVKCRTLSSNQYSPDSEKLTKDLQMRAEMGDLRPAEEILKEEAQLKDALNGNGTHINGDGWVVPYSQIVNERKPPADAQDTRL</sequence>
<proteinExistence type="predicted"/>
<evidence type="ECO:0000313" key="1">
    <source>
        <dbReference type="EMBL" id="KAH7937656.1"/>
    </source>
</evidence>
<keyword evidence="2" id="KW-1185">Reference proteome</keyword>
<comment type="caution">
    <text evidence="1">The sequence shown here is derived from an EMBL/GenBank/DDBJ whole genome shotgun (WGS) entry which is preliminary data.</text>
</comment>
<evidence type="ECO:0000313" key="2">
    <source>
        <dbReference type="Proteomes" id="UP000821865"/>
    </source>
</evidence>
<gene>
    <name evidence="1" type="ORF">HPB49_014235</name>
</gene>
<protein>
    <submittedName>
        <fullName evidence="1">Uncharacterized protein</fullName>
    </submittedName>
</protein>
<dbReference type="EMBL" id="CM023477">
    <property type="protein sequence ID" value="KAH7937656.1"/>
    <property type="molecule type" value="Genomic_DNA"/>
</dbReference>
<name>A0ACB8C9V4_DERSI</name>